<comment type="caution">
    <text evidence="1">The sequence shown here is derived from an EMBL/GenBank/DDBJ whole genome shotgun (WGS) entry which is preliminary data.</text>
</comment>
<dbReference type="RefSeq" id="WP_120111460.1">
    <property type="nucleotide sequence ID" value="NZ_RAHJ01000021.1"/>
</dbReference>
<dbReference type="OrthoDB" id="9795973at2"/>
<proteinExistence type="predicted"/>
<keyword evidence="2" id="KW-1185">Reference proteome</keyword>
<dbReference type="Gene3D" id="3.40.50.10110">
    <property type="entry name" value="DNA polymerase III subunit chi"/>
    <property type="match status" value="1"/>
</dbReference>
<evidence type="ECO:0000313" key="1">
    <source>
        <dbReference type="EMBL" id="RJX65944.1"/>
    </source>
</evidence>
<dbReference type="Proteomes" id="UP000284322">
    <property type="component" value="Unassembled WGS sequence"/>
</dbReference>
<dbReference type="GO" id="GO:0003887">
    <property type="term" value="F:DNA-directed DNA polymerase activity"/>
    <property type="evidence" value="ECO:0007669"/>
    <property type="project" value="InterPro"/>
</dbReference>
<protein>
    <submittedName>
        <fullName evidence="1">DNA polymerase III subunit chi</fullName>
    </submittedName>
</protein>
<dbReference type="SUPFAM" id="SSF102400">
    <property type="entry name" value="DNA polymerase III chi subunit"/>
    <property type="match status" value="1"/>
</dbReference>
<dbReference type="GO" id="GO:0003677">
    <property type="term" value="F:DNA binding"/>
    <property type="evidence" value="ECO:0007669"/>
    <property type="project" value="InterPro"/>
</dbReference>
<reference evidence="1 2" key="1">
    <citation type="submission" date="2018-09" db="EMBL/GenBank/DDBJ databases">
        <title>Altererythrobacter sp.Ery1 and Ery12, the genome sequencing of novel strains in genus Alterythrobacter.</title>
        <authorList>
            <person name="Cheng H."/>
            <person name="Wu Y.-H."/>
            <person name="Fang C."/>
            <person name="Xu X.-W."/>
        </authorList>
    </citation>
    <scope>NUCLEOTIDE SEQUENCE [LARGE SCALE GENOMIC DNA]</scope>
    <source>
        <strain evidence="1 2">Ery12</strain>
    </source>
</reference>
<dbReference type="Pfam" id="PF04364">
    <property type="entry name" value="DNA_pol3_chi"/>
    <property type="match status" value="1"/>
</dbReference>
<sequence>MQLDFWQLSRDPVEHVVALIAARTRQAGERLLVIDSDADRRVGLSRAMWEGDPQAFLANGEASAPHAARQPILLSADCAAPNDARYCVIADGEWRAEAEGFARVFLLFGDADIQAARATWRQFDGRDDVTRSYYAQENGKWAKKA</sequence>
<gene>
    <name evidence="1" type="ORF">D6858_13265</name>
</gene>
<accession>A0A419QYN2</accession>
<dbReference type="AlphaFoldDB" id="A0A419QYN2"/>
<name>A0A419QYN2_9SPHN</name>
<dbReference type="GO" id="GO:0006260">
    <property type="term" value="P:DNA replication"/>
    <property type="evidence" value="ECO:0007669"/>
    <property type="project" value="InterPro"/>
</dbReference>
<dbReference type="InterPro" id="IPR036768">
    <property type="entry name" value="PolIII_chi_sf"/>
</dbReference>
<organism evidence="1 2">
    <name type="scientific">Tsuneonella suprasediminis</name>
    <dbReference type="NCBI Taxonomy" id="2306996"/>
    <lineage>
        <taxon>Bacteria</taxon>
        <taxon>Pseudomonadati</taxon>
        <taxon>Pseudomonadota</taxon>
        <taxon>Alphaproteobacteria</taxon>
        <taxon>Sphingomonadales</taxon>
        <taxon>Erythrobacteraceae</taxon>
        <taxon>Tsuneonella</taxon>
    </lineage>
</organism>
<dbReference type="EMBL" id="RAHJ01000021">
    <property type="protein sequence ID" value="RJX65944.1"/>
    <property type="molecule type" value="Genomic_DNA"/>
</dbReference>
<dbReference type="InterPro" id="IPR007459">
    <property type="entry name" value="DNA_pol3_chi"/>
</dbReference>
<evidence type="ECO:0000313" key="2">
    <source>
        <dbReference type="Proteomes" id="UP000284322"/>
    </source>
</evidence>